<dbReference type="RefSeq" id="WP_246953822.1">
    <property type="nucleotide sequence ID" value="NZ_JALKII010000016.1"/>
</dbReference>
<feature type="chain" id="PRO_5047292884" description="Carboxypeptidase regulatory-like domain-containing protein" evidence="1">
    <location>
        <begin position="25"/>
        <end position="534"/>
    </location>
</feature>
<accession>A0ABT0EAF0</accession>
<feature type="signal peptide" evidence="1">
    <location>
        <begin position="1"/>
        <end position="24"/>
    </location>
</feature>
<dbReference type="EMBL" id="JALKII010000016">
    <property type="protein sequence ID" value="MCK0538825.1"/>
    <property type="molecule type" value="Genomic_DNA"/>
</dbReference>
<keyword evidence="1" id="KW-0732">Signal</keyword>
<keyword evidence="3" id="KW-1185">Reference proteome</keyword>
<comment type="caution">
    <text evidence="2">The sequence shown here is derived from an EMBL/GenBank/DDBJ whole genome shotgun (WGS) entry which is preliminary data.</text>
</comment>
<sequence>MRNSGLFTTTAVAASFALLMTACGGGGSSSRSVDTSEIGVFTDGPVAGVAYKTETRSGVTNASGEFRFFPGETVTFTIGDVDLPSVAATGRITPLDMGTVTNGELSNEVINILRLLQTLDEDGDPDNGIQIPKGSLIGVDPDFSAEPSQFEIQVGLPLISEAEAKEHFFDSEKASLRKSWVYEETDGNINVLTFISDNEYIIAHSNADNVSQVAASAEYGTYTLDPLTGEFEVAVIEESDCSGGFDESSWTLRFQGADLVLTPQGSDDEAAIRFLPVESATNPLIGAWLVTEAPGQFNVLTFLDENRYVVAHNSNAEAYQDSAELRCEDDVIYEAGQAFKVSSEWGEYQFSQGRFRVTGNHAETDGPGGLYDKTGNMGLVADVEVSPYGDLHFLPETEDSFSAMRIGRFEVALQDLAGKKSTVTIERVATNAFTEGQARAFEFTLAGEEGSPQVWLHSDGAGQIAFAPDEHSTIESWRVVPGVGTLVFEERMEGESSTSTWAFAPIRARGAQEKALVDFGSQFFFISELQEIMD</sequence>
<reference evidence="2" key="1">
    <citation type="submission" date="2022-04" db="EMBL/GenBank/DDBJ databases">
        <title>Alcanivorax sp. CY1518 draft genome sequence.</title>
        <authorList>
            <person name="Zhao G."/>
            <person name="An M."/>
        </authorList>
    </citation>
    <scope>NUCLEOTIDE SEQUENCE</scope>
    <source>
        <strain evidence="2">CY1518</strain>
    </source>
</reference>
<evidence type="ECO:0000313" key="2">
    <source>
        <dbReference type="EMBL" id="MCK0538825.1"/>
    </source>
</evidence>
<evidence type="ECO:0000256" key="1">
    <source>
        <dbReference type="SAM" id="SignalP"/>
    </source>
</evidence>
<dbReference type="Proteomes" id="UP001165524">
    <property type="component" value="Unassembled WGS sequence"/>
</dbReference>
<name>A0ABT0EAF0_9GAMM</name>
<protein>
    <recommendedName>
        <fullName evidence="4">Carboxypeptidase regulatory-like domain-containing protein</fullName>
    </recommendedName>
</protein>
<gene>
    <name evidence="2" type="ORF">MU846_14005</name>
</gene>
<evidence type="ECO:0000313" key="3">
    <source>
        <dbReference type="Proteomes" id="UP001165524"/>
    </source>
</evidence>
<organism evidence="2 3">
    <name type="scientific">Alcanivorax quisquiliarum</name>
    <dbReference type="NCBI Taxonomy" id="2933565"/>
    <lineage>
        <taxon>Bacteria</taxon>
        <taxon>Pseudomonadati</taxon>
        <taxon>Pseudomonadota</taxon>
        <taxon>Gammaproteobacteria</taxon>
        <taxon>Oceanospirillales</taxon>
        <taxon>Alcanivoracaceae</taxon>
        <taxon>Alcanivorax</taxon>
    </lineage>
</organism>
<evidence type="ECO:0008006" key="4">
    <source>
        <dbReference type="Google" id="ProtNLM"/>
    </source>
</evidence>
<dbReference type="PROSITE" id="PS51257">
    <property type="entry name" value="PROKAR_LIPOPROTEIN"/>
    <property type="match status" value="1"/>
</dbReference>
<proteinExistence type="predicted"/>